<feature type="domain" description="Reelin" evidence="2">
    <location>
        <begin position="45"/>
        <end position="160"/>
    </location>
</feature>
<dbReference type="EMBL" id="JADGJD010000433">
    <property type="protein sequence ID" value="KAJ3051116.1"/>
    <property type="molecule type" value="Genomic_DNA"/>
</dbReference>
<reference evidence="3" key="1">
    <citation type="submission" date="2020-05" db="EMBL/GenBank/DDBJ databases">
        <title>Phylogenomic resolution of chytrid fungi.</title>
        <authorList>
            <person name="Stajich J.E."/>
            <person name="Amses K."/>
            <person name="Simmons R."/>
            <person name="Seto K."/>
            <person name="Myers J."/>
            <person name="Bonds A."/>
            <person name="Quandt C.A."/>
            <person name="Barry K."/>
            <person name="Liu P."/>
            <person name="Grigoriev I."/>
            <person name="Longcore J.E."/>
            <person name="James T.Y."/>
        </authorList>
    </citation>
    <scope>NUCLEOTIDE SEQUENCE</scope>
    <source>
        <strain evidence="3">JEL0318</strain>
    </source>
</reference>
<dbReference type="InterPro" id="IPR002861">
    <property type="entry name" value="Reeler_dom"/>
</dbReference>
<organism evidence="3 4">
    <name type="scientific">Rhizophlyctis rosea</name>
    <dbReference type="NCBI Taxonomy" id="64517"/>
    <lineage>
        <taxon>Eukaryota</taxon>
        <taxon>Fungi</taxon>
        <taxon>Fungi incertae sedis</taxon>
        <taxon>Chytridiomycota</taxon>
        <taxon>Chytridiomycota incertae sedis</taxon>
        <taxon>Chytridiomycetes</taxon>
        <taxon>Rhizophlyctidales</taxon>
        <taxon>Rhizophlyctidaceae</taxon>
        <taxon>Rhizophlyctis</taxon>
    </lineage>
</organism>
<gene>
    <name evidence="3" type="ORF">HK097_007916</name>
</gene>
<feature type="chain" id="PRO_5041956372" description="Reelin domain-containing protein" evidence="1">
    <location>
        <begin position="17"/>
        <end position="349"/>
    </location>
</feature>
<keyword evidence="4" id="KW-1185">Reference proteome</keyword>
<dbReference type="AlphaFoldDB" id="A0AAD5SD82"/>
<feature type="signal peptide" evidence="1">
    <location>
        <begin position="1"/>
        <end position="16"/>
    </location>
</feature>
<protein>
    <recommendedName>
        <fullName evidence="2">Reelin domain-containing protein</fullName>
    </recommendedName>
</protein>
<evidence type="ECO:0000313" key="3">
    <source>
        <dbReference type="EMBL" id="KAJ3051116.1"/>
    </source>
</evidence>
<evidence type="ECO:0000313" key="4">
    <source>
        <dbReference type="Proteomes" id="UP001212841"/>
    </source>
</evidence>
<accession>A0AAD5SD82</accession>
<proteinExistence type="predicted"/>
<name>A0AAD5SD82_9FUNG</name>
<evidence type="ECO:0000259" key="2">
    <source>
        <dbReference type="Pfam" id="PF02014"/>
    </source>
</evidence>
<sequence>MKATFILPLLAASAYAQRGPTGLTTDLCNATPSIITNFTYFGNQTNFATTITAPATYAPGSTRAVNITISGPQGAGVRGFLLYAAESADSQVHLGKFVNLNATQWTTLDGQVPTTYAPNCTTFGVNGTVAHVQIRDTKTFPITIQWIPPTTLIQTFKFFAVANQRWANNTNGYQILESAPVNVVPAYAELCRANPNTIAATGNFGVQTEFWTKVTLSKKNYGPAQKPVNVTIDGPGAGINGLLLYAAIARGNPQHLGSWILPSNRYQTLDNRSASFPDCSSYGKGTTVAHTGIQRTIPFPVTFQWIPPTQNVGQVKFWVVAVQNNNSTGTPVQGFQVIESAAIKYNANQ</sequence>
<comment type="caution">
    <text evidence="3">The sequence shown here is derived from an EMBL/GenBank/DDBJ whole genome shotgun (WGS) entry which is preliminary data.</text>
</comment>
<dbReference type="Pfam" id="PF02014">
    <property type="entry name" value="Reeler"/>
    <property type="match status" value="2"/>
</dbReference>
<dbReference type="InterPro" id="IPR042307">
    <property type="entry name" value="Reeler_sf"/>
</dbReference>
<dbReference type="Gene3D" id="2.60.40.4060">
    <property type="entry name" value="Reeler domain"/>
    <property type="match status" value="2"/>
</dbReference>
<keyword evidence="1" id="KW-0732">Signal</keyword>
<evidence type="ECO:0000256" key="1">
    <source>
        <dbReference type="SAM" id="SignalP"/>
    </source>
</evidence>
<dbReference type="Proteomes" id="UP001212841">
    <property type="component" value="Unassembled WGS sequence"/>
</dbReference>
<feature type="domain" description="Reelin" evidence="2">
    <location>
        <begin position="210"/>
        <end position="325"/>
    </location>
</feature>